<evidence type="ECO:0000313" key="3">
    <source>
        <dbReference type="Proteomes" id="UP000054776"/>
    </source>
</evidence>
<accession>A0A0V1ALN2</accession>
<name>A0A0V1ALN2_TRISP</name>
<comment type="caution">
    <text evidence="2">The sequence shown here is derived from an EMBL/GenBank/DDBJ whole genome shotgun (WGS) entry which is preliminary data.</text>
</comment>
<dbReference type="AlphaFoldDB" id="A0A0V1ALN2"/>
<gene>
    <name evidence="2" type="ORF">T01_14048</name>
</gene>
<dbReference type="InParanoid" id="A0A0V1ALN2"/>
<reference evidence="2 3" key="1">
    <citation type="submission" date="2015-01" db="EMBL/GenBank/DDBJ databases">
        <title>Evolution of Trichinella species and genotypes.</title>
        <authorList>
            <person name="Korhonen P.K."/>
            <person name="Edoardo P."/>
            <person name="Giuseppe L.R."/>
            <person name="Gasser R.B."/>
        </authorList>
    </citation>
    <scope>NUCLEOTIDE SEQUENCE [LARGE SCALE GENOMIC DNA]</scope>
    <source>
        <strain evidence="2">ISS3</strain>
    </source>
</reference>
<sequence>MNNEEKKKRKHGRLVEQIADDMKRIADDTKQNKKRQKVWARDTSKG</sequence>
<evidence type="ECO:0000256" key="1">
    <source>
        <dbReference type="SAM" id="MobiDB-lite"/>
    </source>
</evidence>
<organism evidence="2 3">
    <name type="scientific">Trichinella spiralis</name>
    <name type="common">Trichina worm</name>
    <dbReference type="NCBI Taxonomy" id="6334"/>
    <lineage>
        <taxon>Eukaryota</taxon>
        <taxon>Metazoa</taxon>
        <taxon>Ecdysozoa</taxon>
        <taxon>Nematoda</taxon>
        <taxon>Enoplea</taxon>
        <taxon>Dorylaimia</taxon>
        <taxon>Trichinellida</taxon>
        <taxon>Trichinellidae</taxon>
        <taxon>Trichinella</taxon>
    </lineage>
</organism>
<dbReference type="EMBL" id="JYDH01001180">
    <property type="protein sequence ID" value="KRY25107.1"/>
    <property type="molecule type" value="Genomic_DNA"/>
</dbReference>
<feature type="region of interest" description="Disordered" evidence="1">
    <location>
        <begin position="24"/>
        <end position="46"/>
    </location>
</feature>
<keyword evidence="3" id="KW-1185">Reference proteome</keyword>
<evidence type="ECO:0000313" key="2">
    <source>
        <dbReference type="EMBL" id="KRY25107.1"/>
    </source>
</evidence>
<dbReference type="Proteomes" id="UP000054776">
    <property type="component" value="Unassembled WGS sequence"/>
</dbReference>
<dbReference type="OrthoDB" id="5924011at2759"/>
<proteinExistence type="predicted"/>
<protein>
    <submittedName>
        <fullName evidence="2">Uncharacterized protein</fullName>
    </submittedName>
</protein>